<name>A0A3E4QRR3_9ACTN</name>
<dbReference type="AlphaFoldDB" id="A0A3E4QRR3"/>
<gene>
    <name evidence="1" type="ORF">DXC81_06705</name>
</gene>
<comment type="caution">
    <text evidence="1">The sequence shown here is derived from an EMBL/GenBank/DDBJ whole genome shotgun (WGS) entry which is preliminary data.</text>
</comment>
<dbReference type="RefSeq" id="WP_117679734.1">
    <property type="nucleotide sequence ID" value="NZ_QSRJ01000007.1"/>
</dbReference>
<proteinExistence type="predicted"/>
<accession>A0A3E4QRR3</accession>
<sequence>MATITLSLVNKDGDVLGTSTGDTLVHLDTRYSEYQPGDILVLESDQDSIELEVQLDESLPPSVIVLKGGRFEFPIPFCADRDGYPIQAFTGDCHWGYARVLDPRERSNFRNLALNSHDLMDQTAIYPHAVTNTGATNPRFIARNAIDGTFQSIHHGRWPYESWGINGRDDAYLEIQFGRTVHAEQAAIVLRADFPHDSWWQQVRLVCSDGTDITARLEKTGMPQLVDLGGVDIEWIRLCDLVRADDPSPWPGLTQLMVLGHLL</sequence>
<dbReference type="EMBL" id="QSRJ01000007">
    <property type="protein sequence ID" value="RGL09899.1"/>
    <property type="molecule type" value="Genomic_DNA"/>
</dbReference>
<organism evidence="1 2">
    <name type="scientific">Collinsella tanakaei</name>
    <dbReference type="NCBI Taxonomy" id="626935"/>
    <lineage>
        <taxon>Bacteria</taxon>
        <taxon>Bacillati</taxon>
        <taxon>Actinomycetota</taxon>
        <taxon>Coriobacteriia</taxon>
        <taxon>Coriobacteriales</taxon>
        <taxon>Coriobacteriaceae</taxon>
        <taxon>Collinsella</taxon>
    </lineage>
</organism>
<evidence type="ECO:0000313" key="2">
    <source>
        <dbReference type="Proteomes" id="UP000260943"/>
    </source>
</evidence>
<protein>
    <submittedName>
        <fullName evidence="1">Carbohydrate-binding protein</fullName>
    </submittedName>
</protein>
<dbReference type="Proteomes" id="UP000260943">
    <property type="component" value="Unassembled WGS sequence"/>
</dbReference>
<reference evidence="1 2" key="1">
    <citation type="submission" date="2018-08" db="EMBL/GenBank/DDBJ databases">
        <title>A genome reference for cultivated species of the human gut microbiota.</title>
        <authorList>
            <person name="Zou Y."/>
            <person name="Xue W."/>
            <person name="Luo G."/>
        </authorList>
    </citation>
    <scope>NUCLEOTIDE SEQUENCE [LARGE SCALE GENOMIC DNA]</scope>
    <source>
        <strain evidence="1 2">TF08-14</strain>
    </source>
</reference>
<evidence type="ECO:0000313" key="1">
    <source>
        <dbReference type="EMBL" id="RGL09899.1"/>
    </source>
</evidence>